<dbReference type="GO" id="GO:0046872">
    <property type="term" value="F:metal ion binding"/>
    <property type="evidence" value="ECO:0007669"/>
    <property type="project" value="UniProtKB-KW"/>
</dbReference>
<sequence length="195" mass="21668">MDRVIGLIDMDCFYVQVEQRADPSLAGLPCAVVQYRTYKGGGIIAVNYEARHLGVTRGMMGDEAKAKCPVIHLVRVPESRGKANLTKLVGVSKIFKNYLKYREAGAEVTIDLLPNTIIAEYHGDGEGGVIEDSLDLAESEKPPSQILTKLWLENRRDKYNVKLAIGACIIEEMRAEIFKVTRFKCSAGISHNKVR</sequence>
<keyword evidence="5" id="KW-0227">DNA damage</keyword>
<proteinExistence type="predicted"/>
<evidence type="ECO:0000313" key="11">
    <source>
        <dbReference type="EnsemblMetazoa" id="HelroP161855"/>
    </source>
</evidence>
<evidence type="ECO:0000256" key="5">
    <source>
        <dbReference type="ARBA" id="ARBA00022763"/>
    </source>
</evidence>
<dbReference type="STRING" id="6412.T1ERY9"/>
<dbReference type="InterPro" id="IPR001126">
    <property type="entry name" value="UmuC"/>
</dbReference>
<protein>
    <recommendedName>
        <fullName evidence="9">UmuC domain-containing protein</fullName>
    </recommendedName>
</protein>
<keyword evidence="12" id="KW-1185">Reference proteome</keyword>
<keyword evidence="6" id="KW-0460">Magnesium</keyword>
<evidence type="ECO:0000313" key="10">
    <source>
        <dbReference type="EMBL" id="ESO02570.1"/>
    </source>
</evidence>
<evidence type="ECO:0000256" key="8">
    <source>
        <dbReference type="ARBA" id="ARBA00023242"/>
    </source>
</evidence>
<evidence type="ECO:0000256" key="2">
    <source>
        <dbReference type="ARBA" id="ARBA00022679"/>
    </source>
</evidence>
<dbReference type="CTD" id="20199339"/>
<dbReference type="SUPFAM" id="SSF56672">
    <property type="entry name" value="DNA/RNA polymerases"/>
    <property type="match status" value="1"/>
</dbReference>
<reference evidence="11" key="3">
    <citation type="submission" date="2015-06" db="UniProtKB">
        <authorList>
            <consortium name="EnsemblMetazoa"/>
        </authorList>
    </citation>
    <scope>IDENTIFICATION</scope>
</reference>
<dbReference type="FunFam" id="3.40.1170.60:FF:000003">
    <property type="entry name" value="DNA polymerase eta"/>
    <property type="match status" value="1"/>
</dbReference>
<keyword evidence="7" id="KW-0234">DNA repair</keyword>
<evidence type="ECO:0000313" key="12">
    <source>
        <dbReference type="Proteomes" id="UP000015101"/>
    </source>
</evidence>
<dbReference type="GO" id="GO:0006281">
    <property type="term" value="P:DNA repair"/>
    <property type="evidence" value="ECO:0007669"/>
    <property type="project" value="UniProtKB-KW"/>
</dbReference>
<dbReference type="OrthoDB" id="5723at2759"/>
<dbReference type="GO" id="GO:0071897">
    <property type="term" value="P:DNA biosynthetic process"/>
    <property type="evidence" value="ECO:0007669"/>
    <property type="project" value="UniProtKB-ARBA"/>
</dbReference>
<organism evidence="11 12">
    <name type="scientific">Helobdella robusta</name>
    <name type="common">Californian leech</name>
    <dbReference type="NCBI Taxonomy" id="6412"/>
    <lineage>
        <taxon>Eukaryota</taxon>
        <taxon>Metazoa</taxon>
        <taxon>Spiralia</taxon>
        <taxon>Lophotrochozoa</taxon>
        <taxon>Annelida</taxon>
        <taxon>Clitellata</taxon>
        <taxon>Hirudinea</taxon>
        <taxon>Rhynchobdellida</taxon>
        <taxon>Glossiphoniidae</taxon>
        <taxon>Helobdella</taxon>
    </lineage>
</organism>
<dbReference type="KEGG" id="hro:HELRODRAFT_161855"/>
<dbReference type="HOGENOM" id="CLU_012348_7_0_1"/>
<evidence type="ECO:0000256" key="1">
    <source>
        <dbReference type="ARBA" id="ARBA00004123"/>
    </source>
</evidence>
<dbReference type="InterPro" id="IPR043502">
    <property type="entry name" value="DNA/RNA_pol_sf"/>
</dbReference>
<dbReference type="Proteomes" id="UP000015101">
    <property type="component" value="Unassembled WGS sequence"/>
</dbReference>
<feature type="domain" description="UmuC" evidence="9">
    <location>
        <begin position="5"/>
        <end position="195"/>
    </location>
</feature>
<comment type="subcellular location">
    <subcellularLocation>
        <location evidence="1">Nucleus</location>
    </subcellularLocation>
</comment>
<reference evidence="12" key="1">
    <citation type="submission" date="2012-12" db="EMBL/GenBank/DDBJ databases">
        <authorList>
            <person name="Hellsten U."/>
            <person name="Grimwood J."/>
            <person name="Chapman J.A."/>
            <person name="Shapiro H."/>
            <person name="Aerts A."/>
            <person name="Otillar R.P."/>
            <person name="Terry A.Y."/>
            <person name="Boore J.L."/>
            <person name="Simakov O."/>
            <person name="Marletaz F."/>
            <person name="Cho S.-J."/>
            <person name="Edsinger-Gonzales E."/>
            <person name="Havlak P."/>
            <person name="Kuo D.-H."/>
            <person name="Larsson T."/>
            <person name="Lv J."/>
            <person name="Arendt D."/>
            <person name="Savage R."/>
            <person name="Osoegawa K."/>
            <person name="de Jong P."/>
            <person name="Lindberg D.R."/>
            <person name="Seaver E.C."/>
            <person name="Weisblat D.A."/>
            <person name="Putnam N.H."/>
            <person name="Grigoriev I.V."/>
            <person name="Rokhsar D.S."/>
        </authorList>
    </citation>
    <scope>NUCLEOTIDE SEQUENCE</scope>
</reference>
<dbReference type="InParanoid" id="T1ERY9"/>
<dbReference type="Gene3D" id="3.40.1170.60">
    <property type="match status" value="1"/>
</dbReference>
<gene>
    <name evidence="11" type="primary">20199339</name>
    <name evidence="10" type="ORF">HELRODRAFT_161855</name>
</gene>
<dbReference type="PANTHER" id="PTHR45873">
    <property type="entry name" value="DNA POLYMERASE ETA"/>
    <property type="match status" value="1"/>
</dbReference>
<dbReference type="PROSITE" id="PS50173">
    <property type="entry name" value="UMUC"/>
    <property type="match status" value="1"/>
</dbReference>
<name>T1ERY9_HELRO</name>
<dbReference type="EnsemblMetazoa" id="HelroT161855">
    <property type="protein sequence ID" value="HelroP161855"/>
    <property type="gene ID" value="HelroG161855"/>
</dbReference>
<dbReference type="InterPro" id="IPR052230">
    <property type="entry name" value="DNA_polymerase_eta"/>
</dbReference>
<dbReference type="Pfam" id="PF00817">
    <property type="entry name" value="IMS"/>
    <property type="match status" value="1"/>
</dbReference>
<dbReference type="RefSeq" id="XP_009019978.1">
    <property type="nucleotide sequence ID" value="XM_009021730.1"/>
</dbReference>
<dbReference type="InterPro" id="IPR043128">
    <property type="entry name" value="Rev_trsase/Diguanyl_cyclase"/>
</dbReference>
<evidence type="ECO:0000256" key="4">
    <source>
        <dbReference type="ARBA" id="ARBA00022723"/>
    </source>
</evidence>
<dbReference type="GO" id="GO:0016779">
    <property type="term" value="F:nucleotidyltransferase activity"/>
    <property type="evidence" value="ECO:0007669"/>
    <property type="project" value="UniProtKB-KW"/>
</dbReference>
<keyword evidence="3" id="KW-0548">Nucleotidyltransferase</keyword>
<accession>T1ERY9</accession>
<evidence type="ECO:0000256" key="6">
    <source>
        <dbReference type="ARBA" id="ARBA00022842"/>
    </source>
</evidence>
<dbReference type="eggNOG" id="KOG2095">
    <property type="taxonomic scope" value="Eukaryota"/>
</dbReference>
<keyword evidence="8" id="KW-0539">Nucleus</keyword>
<evidence type="ECO:0000256" key="7">
    <source>
        <dbReference type="ARBA" id="ARBA00023204"/>
    </source>
</evidence>
<dbReference type="GeneID" id="20199339"/>
<dbReference type="EMBL" id="AMQM01000928">
    <property type="status" value="NOT_ANNOTATED_CDS"/>
    <property type="molecule type" value="Genomic_DNA"/>
</dbReference>
<evidence type="ECO:0000259" key="9">
    <source>
        <dbReference type="PROSITE" id="PS50173"/>
    </source>
</evidence>
<dbReference type="PANTHER" id="PTHR45873:SF1">
    <property type="entry name" value="DNA POLYMERASE ETA"/>
    <property type="match status" value="1"/>
</dbReference>
<evidence type="ECO:0000256" key="3">
    <source>
        <dbReference type="ARBA" id="ARBA00022695"/>
    </source>
</evidence>
<dbReference type="AlphaFoldDB" id="T1ERY9"/>
<dbReference type="Gene3D" id="3.30.70.270">
    <property type="match status" value="1"/>
</dbReference>
<reference evidence="10 12" key="2">
    <citation type="journal article" date="2013" name="Nature">
        <title>Insights into bilaterian evolution from three spiralian genomes.</title>
        <authorList>
            <person name="Simakov O."/>
            <person name="Marletaz F."/>
            <person name="Cho S.J."/>
            <person name="Edsinger-Gonzales E."/>
            <person name="Havlak P."/>
            <person name="Hellsten U."/>
            <person name="Kuo D.H."/>
            <person name="Larsson T."/>
            <person name="Lv J."/>
            <person name="Arendt D."/>
            <person name="Savage R."/>
            <person name="Osoegawa K."/>
            <person name="de Jong P."/>
            <person name="Grimwood J."/>
            <person name="Chapman J.A."/>
            <person name="Shapiro H."/>
            <person name="Aerts A."/>
            <person name="Otillar R.P."/>
            <person name="Terry A.Y."/>
            <person name="Boore J.L."/>
            <person name="Grigoriev I.V."/>
            <person name="Lindberg D.R."/>
            <person name="Seaver E.C."/>
            <person name="Weisblat D.A."/>
            <person name="Putnam N.H."/>
            <person name="Rokhsar D.S."/>
        </authorList>
    </citation>
    <scope>NUCLEOTIDE SEQUENCE</scope>
</reference>
<keyword evidence="2" id="KW-0808">Transferase</keyword>
<dbReference type="GO" id="GO:0005634">
    <property type="term" value="C:nucleus"/>
    <property type="evidence" value="ECO:0007669"/>
    <property type="project" value="UniProtKB-SubCell"/>
</dbReference>
<keyword evidence="4" id="KW-0479">Metal-binding</keyword>
<dbReference type="EMBL" id="KB096742">
    <property type="protein sequence ID" value="ESO02570.1"/>
    <property type="molecule type" value="Genomic_DNA"/>
</dbReference>